<organism evidence="7 8">
    <name type="scientific">Microbacterium saccharophilum</name>
    <dbReference type="NCBI Taxonomy" id="1213358"/>
    <lineage>
        <taxon>Bacteria</taxon>
        <taxon>Bacillati</taxon>
        <taxon>Actinomycetota</taxon>
        <taxon>Actinomycetes</taxon>
        <taxon>Micrococcales</taxon>
        <taxon>Microbacteriaceae</taxon>
        <taxon>Microbacterium</taxon>
    </lineage>
</organism>
<feature type="transmembrane region" description="Helical" evidence="6">
    <location>
        <begin position="287"/>
        <end position="309"/>
    </location>
</feature>
<proteinExistence type="predicted"/>
<dbReference type="Pfam" id="PF01943">
    <property type="entry name" value="Polysacc_synt"/>
    <property type="match status" value="1"/>
</dbReference>
<reference evidence="7 8" key="1">
    <citation type="submission" date="2019-08" db="EMBL/GenBank/DDBJ databases">
        <authorList>
            <person name="Dong K."/>
        </authorList>
    </citation>
    <scope>NUCLEOTIDE SEQUENCE [LARGE SCALE GENOMIC DNA]</scope>
    <source>
        <strain evidence="7 8">K-1</strain>
    </source>
</reference>
<feature type="transmembrane region" description="Helical" evidence="6">
    <location>
        <begin position="354"/>
        <end position="372"/>
    </location>
</feature>
<dbReference type="OrthoDB" id="3728782at2"/>
<keyword evidence="5 6" id="KW-0472">Membrane</keyword>
<evidence type="ECO:0000313" key="7">
    <source>
        <dbReference type="EMBL" id="TXK15407.1"/>
    </source>
</evidence>
<protein>
    <submittedName>
        <fullName evidence="7">Oligosaccharide flippase family protein</fullName>
    </submittedName>
</protein>
<dbReference type="InterPro" id="IPR050833">
    <property type="entry name" value="Poly_Biosynth_Transport"/>
</dbReference>
<dbReference type="AlphaFoldDB" id="A0A5C8I7Q1"/>
<evidence type="ECO:0000256" key="6">
    <source>
        <dbReference type="SAM" id="Phobius"/>
    </source>
</evidence>
<feature type="transmembrane region" description="Helical" evidence="6">
    <location>
        <begin position="138"/>
        <end position="158"/>
    </location>
</feature>
<gene>
    <name evidence="7" type="ORF">FVP74_03145</name>
</gene>
<dbReference type="PANTHER" id="PTHR30250">
    <property type="entry name" value="PST FAMILY PREDICTED COLANIC ACID TRANSPORTER"/>
    <property type="match status" value="1"/>
</dbReference>
<evidence type="ECO:0000256" key="3">
    <source>
        <dbReference type="ARBA" id="ARBA00022692"/>
    </source>
</evidence>
<evidence type="ECO:0000256" key="4">
    <source>
        <dbReference type="ARBA" id="ARBA00022989"/>
    </source>
</evidence>
<evidence type="ECO:0000256" key="2">
    <source>
        <dbReference type="ARBA" id="ARBA00022475"/>
    </source>
</evidence>
<feature type="transmembrane region" description="Helical" evidence="6">
    <location>
        <begin position="321"/>
        <end position="342"/>
    </location>
</feature>
<feature type="transmembrane region" description="Helical" evidence="6">
    <location>
        <begin position="378"/>
        <end position="401"/>
    </location>
</feature>
<dbReference type="Proteomes" id="UP000321949">
    <property type="component" value="Unassembled WGS sequence"/>
</dbReference>
<feature type="transmembrane region" description="Helical" evidence="6">
    <location>
        <begin position="31"/>
        <end position="52"/>
    </location>
</feature>
<feature type="transmembrane region" description="Helical" evidence="6">
    <location>
        <begin position="244"/>
        <end position="266"/>
    </location>
</feature>
<feature type="transmembrane region" description="Helical" evidence="6">
    <location>
        <begin position="64"/>
        <end position="87"/>
    </location>
</feature>
<dbReference type="GO" id="GO:0005886">
    <property type="term" value="C:plasma membrane"/>
    <property type="evidence" value="ECO:0007669"/>
    <property type="project" value="UniProtKB-SubCell"/>
</dbReference>
<dbReference type="EMBL" id="VRSX01000001">
    <property type="protein sequence ID" value="TXK15407.1"/>
    <property type="molecule type" value="Genomic_DNA"/>
</dbReference>
<evidence type="ECO:0000256" key="5">
    <source>
        <dbReference type="ARBA" id="ARBA00023136"/>
    </source>
</evidence>
<keyword evidence="3 6" id="KW-0812">Transmembrane</keyword>
<name>A0A5C8I7Q1_9MICO</name>
<keyword evidence="2" id="KW-1003">Cell membrane</keyword>
<dbReference type="InterPro" id="IPR002797">
    <property type="entry name" value="Polysacc_synth"/>
</dbReference>
<comment type="subcellular location">
    <subcellularLocation>
        <location evidence="1">Cell membrane</location>
        <topology evidence="1">Multi-pass membrane protein</topology>
    </subcellularLocation>
</comment>
<accession>A0A5C8I7Q1</accession>
<feature type="transmembrane region" description="Helical" evidence="6">
    <location>
        <begin position="107"/>
        <end position="126"/>
    </location>
</feature>
<feature type="transmembrane region" description="Helical" evidence="6">
    <location>
        <begin position="164"/>
        <end position="187"/>
    </location>
</feature>
<comment type="caution">
    <text evidence="7">The sequence shown here is derived from an EMBL/GenBank/DDBJ whole genome shotgun (WGS) entry which is preliminary data.</text>
</comment>
<dbReference type="PANTHER" id="PTHR30250:SF26">
    <property type="entry name" value="PSMA PROTEIN"/>
    <property type="match status" value="1"/>
</dbReference>
<keyword evidence="4 6" id="KW-1133">Transmembrane helix</keyword>
<feature type="transmembrane region" description="Helical" evidence="6">
    <location>
        <begin position="212"/>
        <end position="232"/>
    </location>
</feature>
<evidence type="ECO:0000256" key="1">
    <source>
        <dbReference type="ARBA" id="ARBA00004651"/>
    </source>
</evidence>
<dbReference type="RefSeq" id="WP_147049592.1">
    <property type="nucleotide sequence ID" value="NZ_BKAH01000002.1"/>
</dbReference>
<sequence length="409" mass="41954">MTAAASLVTARIIIDQTGSSGFAVISTVSTLAQVLPFADLGVGAGVVNALAARSASDRVKWGTIASAVRIAIASALAIVVIALSVNLFGSWGTILGLQEYQSPDLDLIVAVALAFFAASVPLGIGQRVLVGLSRNAQAVLLSGLTPLLTLALTVSVVALSPGNWLLLAICPSAALACTSAVMAASAVRRTKFKPRWIFDADFRAGGLLRQGMYFTVITLTASLMLPLGRIIIARSGDLHAVADFSLIMQLYLPATSVVSAAAIALWPHFAANRSAGLATRKKSLIPVAWFGGVGVAGGSAVVLLGPVVATVVSGGAVEPPTAAWLSAGVLLVVQSLQFAIGMNLTTEDGLRFQALWSIPMSACAVSLTLLLVSEHLPAAPFAASAICLAVFLVAPGIIRIVRSWGPEIT</sequence>
<evidence type="ECO:0000313" key="8">
    <source>
        <dbReference type="Proteomes" id="UP000321949"/>
    </source>
</evidence>
<keyword evidence="8" id="KW-1185">Reference proteome</keyword>